<dbReference type="OrthoDB" id="274641at2759"/>
<keyword evidence="2" id="KW-0679">Respiratory chain</keyword>
<comment type="subunit">
    <text evidence="2">Complex I is composed of 45 different subunits.</text>
</comment>
<evidence type="ECO:0000313" key="4">
    <source>
        <dbReference type="Proteomes" id="UP001153620"/>
    </source>
</evidence>
<organism evidence="3 4">
    <name type="scientific">Chironomus riparius</name>
    <dbReference type="NCBI Taxonomy" id="315576"/>
    <lineage>
        <taxon>Eukaryota</taxon>
        <taxon>Metazoa</taxon>
        <taxon>Ecdysozoa</taxon>
        <taxon>Arthropoda</taxon>
        <taxon>Hexapoda</taxon>
        <taxon>Insecta</taxon>
        <taxon>Pterygota</taxon>
        <taxon>Neoptera</taxon>
        <taxon>Endopterygota</taxon>
        <taxon>Diptera</taxon>
        <taxon>Nematocera</taxon>
        <taxon>Chironomoidea</taxon>
        <taxon>Chironomidae</taxon>
        <taxon>Chironominae</taxon>
        <taxon>Chironomus</taxon>
    </lineage>
</organism>
<keyword evidence="4" id="KW-1185">Reference proteome</keyword>
<evidence type="ECO:0000256" key="1">
    <source>
        <dbReference type="ARBA" id="ARBA00007355"/>
    </source>
</evidence>
<dbReference type="Pfam" id="PF05071">
    <property type="entry name" value="NDUFA12"/>
    <property type="match status" value="1"/>
</dbReference>
<dbReference type="Proteomes" id="UP001153620">
    <property type="component" value="Chromosome 2"/>
</dbReference>
<dbReference type="AlphaFoldDB" id="A0A9N9WNX3"/>
<keyword evidence="2" id="KW-0999">Mitochondrion inner membrane</keyword>
<keyword evidence="2" id="KW-0496">Mitochondrion</keyword>
<comment type="function">
    <text evidence="2">Accessory subunit of the mitochondrial membrane respiratory chain NADH dehydrogenase (Complex I), that is believed not to be involved in catalysis. Complex I functions in the transfer of electrons from NADH to the respiratory chain. The immediate electron acceptor for the enzyme is believed to be ubiquinone.</text>
</comment>
<comment type="subcellular location">
    <subcellularLocation>
        <location evidence="2">Mitochondrion inner membrane</location>
        <topology evidence="2">Peripheral membrane protein</topology>
        <orientation evidence="2">Matrix side</orientation>
    </subcellularLocation>
</comment>
<dbReference type="PANTHER" id="PTHR12910">
    <property type="entry name" value="NADH-UBIQUINONE OXIDOREDUCTASE SUBUNIT B17.2"/>
    <property type="match status" value="1"/>
</dbReference>
<dbReference type="InterPro" id="IPR007763">
    <property type="entry name" value="NDUFA12"/>
</dbReference>
<proteinExistence type="inferred from homology"/>
<comment type="similarity">
    <text evidence="1 2">Belongs to the complex I NDUFA12 subunit family.</text>
</comment>
<name>A0A9N9WNX3_9DIPT</name>
<keyword evidence="2" id="KW-0813">Transport</keyword>
<keyword evidence="2" id="KW-0472">Membrane</keyword>
<accession>A0A9N9WNX3</accession>
<keyword evidence="2" id="KW-0249">Electron transport</keyword>
<dbReference type="PANTHER" id="PTHR12910:SF2">
    <property type="entry name" value="NADH DEHYDROGENASE [UBIQUINONE] 1 ALPHA SUBCOMPLEX SUBUNIT 12"/>
    <property type="match status" value="1"/>
</dbReference>
<evidence type="ECO:0000313" key="3">
    <source>
        <dbReference type="EMBL" id="CAG9803081.1"/>
    </source>
</evidence>
<dbReference type="GO" id="GO:0045271">
    <property type="term" value="C:respiratory chain complex I"/>
    <property type="evidence" value="ECO:0007669"/>
    <property type="project" value="InterPro"/>
</dbReference>
<sequence>MRIRDLAIYFGFDKLQRLYQDVKIHGGLLMAIQKFRRFDDLKSGRLIGQDKYGNKYYENLYYFFGRSRWVEYPEYKNCEMDGSQVAPEWSGWLSYRTDAPPYADPIKIYTKYKWMLDHSENLSGTKHAYMPYSTTKPKIEAWVPKKDD</sequence>
<reference evidence="3" key="1">
    <citation type="submission" date="2022-01" db="EMBL/GenBank/DDBJ databases">
        <authorList>
            <person name="King R."/>
        </authorList>
    </citation>
    <scope>NUCLEOTIDE SEQUENCE</scope>
</reference>
<reference evidence="3" key="2">
    <citation type="submission" date="2022-10" db="EMBL/GenBank/DDBJ databases">
        <authorList>
            <consortium name="ENA_rothamsted_submissions"/>
            <consortium name="culmorum"/>
            <person name="King R."/>
        </authorList>
    </citation>
    <scope>NUCLEOTIDE SEQUENCE</scope>
</reference>
<dbReference type="GO" id="GO:0005743">
    <property type="term" value="C:mitochondrial inner membrane"/>
    <property type="evidence" value="ECO:0007669"/>
    <property type="project" value="UniProtKB-SubCell"/>
</dbReference>
<evidence type="ECO:0000256" key="2">
    <source>
        <dbReference type="RuleBase" id="RU363103"/>
    </source>
</evidence>
<gene>
    <name evidence="3" type="ORF">CHIRRI_LOCUS5982</name>
</gene>
<dbReference type="GO" id="GO:0006979">
    <property type="term" value="P:response to oxidative stress"/>
    <property type="evidence" value="ECO:0007669"/>
    <property type="project" value="TreeGrafter"/>
</dbReference>
<dbReference type="EMBL" id="OU895878">
    <property type="protein sequence ID" value="CAG9803081.1"/>
    <property type="molecule type" value="Genomic_DNA"/>
</dbReference>
<protein>
    <recommendedName>
        <fullName evidence="2">NADH dehydrogenase [ubiquinone] 1 alpha subcomplex subunit 12</fullName>
    </recommendedName>
</protein>